<evidence type="ECO:0000259" key="3">
    <source>
        <dbReference type="Pfam" id="PF01494"/>
    </source>
</evidence>
<dbReference type="EMBL" id="LT594324">
    <property type="protein sequence ID" value="SBT46849.1"/>
    <property type="molecule type" value="Genomic_DNA"/>
</dbReference>
<keyword evidence="5" id="KW-1185">Reference proteome</keyword>
<dbReference type="GO" id="GO:0071949">
    <property type="term" value="F:FAD binding"/>
    <property type="evidence" value="ECO:0007669"/>
    <property type="project" value="InterPro"/>
</dbReference>
<organism evidence="4 5">
    <name type="scientific">Micromonospora narathiwatensis</name>
    <dbReference type="NCBI Taxonomy" id="299146"/>
    <lineage>
        <taxon>Bacteria</taxon>
        <taxon>Bacillati</taxon>
        <taxon>Actinomycetota</taxon>
        <taxon>Actinomycetes</taxon>
        <taxon>Micromonosporales</taxon>
        <taxon>Micromonosporaceae</taxon>
        <taxon>Micromonospora</taxon>
    </lineage>
</organism>
<dbReference type="Gene3D" id="3.30.9.20">
    <property type="match status" value="1"/>
</dbReference>
<gene>
    <name evidence="4" type="ORF">GA0070621_2733</name>
</gene>
<dbReference type="SUPFAM" id="SSF51905">
    <property type="entry name" value="FAD/NAD(P)-binding domain"/>
    <property type="match status" value="1"/>
</dbReference>
<dbReference type="Pfam" id="PF01494">
    <property type="entry name" value="FAD_binding_3"/>
    <property type="match status" value="1"/>
</dbReference>
<dbReference type="PANTHER" id="PTHR43476">
    <property type="entry name" value="3-(3-HYDROXY-PHENYL)PROPIONATE/3-HYDROXYCINNAMIC ACID HYDROXYLASE"/>
    <property type="match status" value="1"/>
</dbReference>
<name>A0A1A8ZSI9_9ACTN</name>
<accession>A0A1A8ZSI9</accession>
<sequence length="588" mass="62025">MRENMGATRVAIIGAGPAGLFLSRLLGRAWPGAEIDVYERSDPGGAGGFGIALSDRTMRQLAGHDPLVADRIGRVARPLSGVELRLPGGRLRYDGFPVVTVSRGAVLAVLTEEARAAGARVHHGRQARADELDADVVVLADGARSVHRTARAAAFGTTVHTGAARYIWLGTTADLGDAATMFFVPTEHGPMAAHAYSCGGGLSTVVVELDDGTWRRAGLDAAHRAGGAPGEIGPAGLALLDDVFAGHLGAGLVSNRSRWSRFDVVTNRRWSDGNRVLIGDAAHTAHFTVASGTTMALADAMALAGALREHDTVTAAFDAYERDRRPAVARVQRLAGPSMRWWETYGRRMHLPPAQFGMHFITRTTAVSHLGLRRRCPTRIAEAETVYRRAAGVDPDAPARHAVAEPFTARGSRLPHRLVGVGASASGPSGGDGPRLVPAGWLEPSPGGPRPVDGGWAAGAPGRLLAPGPHALRFVALAAPDPVAEDDALREVAALRRRGVDGVLLLPGRAGWWDRLVEFGGRIRTEAGLVVAGCVPMDWSTDLCRDPAVDAWPGRIHLALVSARLDLVAQWPRRAADLAPPHAPDEAG</sequence>
<dbReference type="InterPro" id="IPR050631">
    <property type="entry name" value="PheA/TfdB_FAD_monoxygenase"/>
</dbReference>
<dbReference type="PANTHER" id="PTHR43476:SF4">
    <property type="entry name" value="BLR0106 PROTEIN"/>
    <property type="match status" value="1"/>
</dbReference>
<evidence type="ECO:0000256" key="1">
    <source>
        <dbReference type="ARBA" id="ARBA00023002"/>
    </source>
</evidence>
<keyword evidence="1" id="KW-0560">Oxidoreductase</keyword>
<reference evidence="4 5" key="1">
    <citation type="submission" date="2016-06" db="EMBL/GenBank/DDBJ databases">
        <authorList>
            <person name="Kjaerup R.B."/>
            <person name="Dalgaard T.S."/>
            <person name="Juul-Madsen H.R."/>
        </authorList>
    </citation>
    <scope>NUCLEOTIDE SEQUENCE [LARGE SCALE GENOMIC DNA]</scope>
    <source>
        <strain evidence="4 5">DSM 45248</strain>
    </source>
</reference>
<feature type="domain" description="FAD-binding" evidence="3">
    <location>
        <begin position="99"/>
        <end position="333"/>
    </location>
</feature>
<evidence type="ECO:0000313" key="4">
    <source>
        <dbReference type="EMBL" id="SBT46849.1"/>
    </source>
</evidence>
<dbReference type="InterPro" id="IPR002938">
    <property type="entry name" value="FAD-bd"/>
</dbReference>
<dbReference type="PRINTS" id="PR00420">
    <property type="entry name" value="RNGMNOXGNASE"/>
</dbReference>
<evidence type="ECO:0000313" key="5">
    <source>
        <dbReference type="Proteomes" id="UP000198765"/>
    </source>
</evidence>
<dbReference type="OrthoDB" id="3169239at2"/>
<evidence type="ECO:0000256" key="2">
    <source>
        <dbReference type="ARBA" id="ARBA00023027"/>
    </source>
</evidence>
<dbReference type="AlphaFoldDB" id="A0A1A8ZSI9"/>
<dbReference type="GO" id="GO:0016491">
    <property type="term" value="F:oxidoreductase activity"/>
    <property type="evidence" value="ECO:0007669"/>
    <property type="project" value="UniProtKB-KW"/>
</dbReference>
<dbReference type="Proteomes" id="UP000198765">
    <property type="component" value="Chromosome I"/>
</dbReference>
<proteinExistence type="predicted"/>
<dbReference type="PATRIC" id="fig|299146.4.peg.2833"/>
<dbReference type="InterPro" id="IPR036188">
    <property type="entry name" value="FAD/NAD-bd_sf"/>
</dbReference>
<protein>
    <submittedName>
        <fullName evidence="4">2-polyprenyl-6-methoxyphenol hydroxylase</fullName>
    </submittedName>
</protein>
<dbReference type="RefSeq" id="WP_157739969.1">
    <property type="nucleotide sequence ID" value="NZ_LT594324.1"/>
</dbReference>
<dbReference type="Gene3D" id="3.50.50.60">
    <property type="entry name" value="FAD/NAD(P)-binding domain"/>
    <property type="match status" value="1"/>
</dbReference>
<keyword evidence="2" id="KW-0520">NAD</keyword>